<reference evidence="4 5" key="1">
    <citation type="submission" date="2015-04" db="EMBL/GenBank/DDBJ databases">
        <authorList>
            <person name="Syromyatnikov M.Y."/>
            <person name="Popov V.N."/>
        </authorList>
    </citation>
    <scope>NUCLEOTIDE SEQUENCE [LARGE SCALE GENOMIC DNA]</scope>
</reference>
<sequence length="3596" mass="409441">MFKIENYIAPLILSKLEKFVKNIDQNEFQLSLWQGDVIFQNLELKLDVLEDELQLPFTFLSGHINDLKIQIPWTKIASEPIIITINTIELVVKLKDFSAAPTVTKPKLKKKISIDEDAQAGYMASLITKILNNISVICNNIVLKFIEEDIVISMNIQHLSVHSADHRWKRAFIDVSPTNVLFRKLINIIDLTICLDKRNSSGKIESVQEPILYKCSMELRLYRKFNATTPAKLSLTRIDIQTNALNLSISSQQFPMLMRLYDIIMALKSGRLQAKYAENLPTQPTNDNQEANDDESWLLWAWNMIPAILPDEESNEPLETSDKKIFEFGFYAEDINLTLKAQEFLTDPIIPSTKKAIFKPLLGLHIQEFYNITIISGVRKFNVKCGVGFAEVSAMEECACGVFVTETQLITAGNKEKSGNYLKDSFMDKTAASMQEKYEDIWSNYYEKNNEEIMLSKTTALALDILHSVEIPDDARSSDVGSDLEFSNLSESYVIRVFGSGYVVHAGADLVHRIERIVQYYKDCDFLPYVEEEKPLMKNQLSPATADDYDALINEVPLKIVQLKLKNLMLVIKEWDHEKPSKSMRKLTNQGSFVGIIQKKSVTLEMKIDEATMELKLPLYRNRLIYTACQLPDDINNELFDKCFFMLSVALKNIKIDMKYEQSKRIVEVLSVTGRMRRLIYPHLWIDKDIQENLYEVGADGFSLMINPPQLIALQVIISSMIKQTVERELERDVLRNLGKIELVVLQLSLQRIKMKAAETTSCLFVKFVISDLLGIAWKSGTKSLIINWPDNSEKSQLKPSNTKKKIKKHNELMIAQIQYPKVAVESKLLPVLTMKLSEGSINLDPLLREFLSFQVVADEPKTERFARTISSSTKLAINNTSSNNNQLPSAQSSSDGDLTICPVTVVVEKEAEVDRKHFNDLIDFTRNLIVNVEVKPLTIFYTKTLLETSKPSDSLQALLSKNDDHMMIVKMPTVIFHSVKNRSMSEMISRHFTAELPSSLWGNEKAFTWNFLLSCLTTQTRENGKVFNLIEDFSLNVSIADESTSNPEQEKIFFGNLLIETSPVIVSMYTSQLSLIKAAIDEITNLHLLFQYHKLKTVATAVEKPLSVIQESPQNTSEIKEFLGLATGSTTTKTSHGDDKSKKTKTNYSLYLQWICSKITLILIADVTSFKKKLVLELDELLFSLHQHDFYQLKSKIASISGNFYECNDDNDVWTKNITLGLNIQSDENISDNANRFLDVTITKAETVNVHSRWNVGHKRNRLYNDDITEINVVIQPLDVIANFDELIHFLPIFSAATSINSQKKETSKRVENVEKAGSDLPLIHVMCSGFRIFMPCLSDNQSSQDVLIVKIINVQVTPTAVNNLIRNQILRPDIHSKACSLGILDLAGSKIEDRQYQLTVKGVSLSTSNWEALAALITDKPVIESHDNPAFEWNNLENGPKSPNFKLTTIFKDSNFSFIYAPSIRFKQTLVAGTAMEFNCVNDMNIEMTLKDVALLMNLSERMRKIFKVFHPSKPSAESSKVSSNDKESKEKETVDNIPIFEKRKPFEKKSLDDSGVGSISQSHRAHERKLWKKKSVGAMSGDDSTNVPFEFTFTSSKFKLRCTCDDENELLVVLDTPNIFITQDKYEKSMNLSLHDLFVMHGMEKIFSTRDGIQDLSGIKPSLVRVKFSEKSMKNFDCDVNIKRPMAIEFSHEKLSSIFHLFELLKKNSIVKESEVKKEVIQVKRKSRKFDSIKSHFNDIRTLNFSTSQMICNVTSLEYDFKLAVSELKGKLKVFERPEKIEANFDVVNFMLINRSKIILHPLSVQNRVKIIQEYWKKDPMIHLNLNSNLIRVDVGIDVIKDVETCRYLFMKVLNFKQNETEENLTTKSSERVEDRKIPIHQNSLTNKIHSTIEHFQDDLRSGAFQFVETSSLRDLPLPYQIQIIDNEVGMICWRYPLPRALHKIKIFPVPFQTANQVTIICKIEFYSQIKSKFEEYCEFTLTENETKLLDLKQNRPSAEVWRIKIPRVFCKRDSDDDDDDNNGDYEFQMHPKVLVACLRIDSYYVSNAIPKVDAFVEVSHAEINLMNKMEVVEKLPEFLSNYHFMDDRGKEHEAVKMSMKNIKIYGQFFDENYENFEFDSIVGLNVIDYGCGNLVPLISDFRMKTLVDHHLNDVNLNVMTDKIDLKYAPAIGHSLMTTTKIWTQQLRKIPNQNLVIHTKFVICNNTANPIGINQFQTNEMICLMPQTFILYSFRTDKLEQSLQLCVCLKGLWSLKTKPMKIHQDGTEFVMLEENQFFVVTVKSLTNFQRKITIDGTVGIFNMTKELFRIQYKRYDKDIDAPDNSEAIEFDIDGHRSGSVFGTCMTDSQQSIRLRLVKNEKKVFSGEIPLREIVVNNKPWLVKVPSMASCGFTSYWVRIIRETKNKISRVLVMIWPMFVTKSLLPINTTVYEAEQNQSHVIIGRGETKELDMCGTHEDEHELLLKGNFSTLDDDVNGAKVMLSYKLINRNSFFKIPDEYSDINRAVEKFETTFDERWPCGRDEEFRVLRDVTSNGPTLPVYHLSSQNPEDLSCSLMLTLAPWCSIINSSGYAIKLINFVTKEVCSVDVNAVAMPFYINNSFTLSIEVDNDHVESQQIFINTDVKRSSANSSALPIEGQIPVFLQTTSEIIQLIITSSMENKMRLIIISSLIVVTNYSKYDLKIFTFVADVGEKLENVKRNEIHVKKSTLVTSQVNMKENVLGQPIAMFGDLFSSSKGKRKINTNFSSLFALGVKDDEMSMPIKIQPTLRKCVNVPNNIPISLSIIKHNEQYFISIFNDTSPFICVNNDTDFNLFIAQTDLSNHKYVLPHKEVADERFSWFQTIPSKQKVFYTPPIVNEHFPEIINQEFGLIFACVTGDDFVRWSQPIKIDGTKTMIINVPLFGDIKLNIDVQEKTVQLSICYIQNDGLTFNRTELSRDFYRAISQQSFLDINSNYQKTFSLKKATTKRAFNVNFYSTAISFTIYKDDDKKRTDLISLNADEICLKYSKLAGQLKMNFTKIQVDNELFPGGDYDFPVVLCNKDLPKISNHITISGTSIWDLDEILDSHTTKNNFTIDVDLYKNGSMENIVVNLQPIRVYIEDTFINVLLEIVDDCLPTNLIEKFNKQQNLKRIKLEDGMVLIPRSVVEQVQHLSEPLRLKSIRLEPLHILLSVHTCMRMYIALDHSPLDFSAYEKLDIYTLPVKLGNSMGMHYLSSAIFGAGWVVGSLEILGSPSGLARSFTSGLKDFVSMPAQGLLKGPWGFLMGLTHGSVSLVRNVTTGTVNSVTKLATSLARNLDRLTLDNDHIHLKTDASRRHRPQGLTEGLQQGLTGLGISILGAIGGLARHPLQATSTVEVFTGVGKGIVGVFAKPISGAAEFVALTGSGMLQSVGYNLLPLPISHHIENRLMHPTADKIISKQLSQHASTSLVLFTCHGSFSRKNDIKNSFIVLMSNMMVVADLDRDTVMDVIPLERIQPVTRSSNVDNLFVFKIKDDDESSPTNNEQKYSVSKRTVQYIQQLSGSHITIAERSSEENSEEETRPDSDDVESLSAIGIDKKISFYMDEVTGKYLSSYVNLMKSQIQSRNNLFPLFES</sequence>
<dbReference type="STRING" id="568069.A0A1J1J4M2"/>
<evidence type="ECO:0000259" key="3">
    <source>
        <dbReference type="Pfam" id="PF12624"/>
    </source>
</evidence>
<evidence type="ECO:0000313" key="5">
    <source>
        <dbReference type="Proteomes" id="UP000183832"/>
    </source>
</evidence>
<keyword evidence="5" id="KW-1185">Reference proteome</keyword>
<keyword evidence="1" id="KW-0813">Transport</keyword>
<evidence type="ECO:0000256" key="2">
    <source>
        <dbReference type="SAM" id="MobiDB-lite"/>
    </source>
</evidence>
<dbReference type="Proteomes" id="UP000183832">
    <property type="component" value="Unassembled WGS sequence"/>
</dbReference>
<proteinExistence type="predicted"/>
<dbReference type="InterPro" id="IPR026854">
    <property type="entry name" value="VPS13_N"/>
</dbReference>
<dbReference type="PANTHER" id="PTHR12517:SF0">
    <property type="entry name" value="INTERMEMBRANE LIPID TRANSFER PROTEIN VPS13B"/>
    <property type="match status" value="1"/>
</dbReference>
<feature type="region of interest" description="Disordered" evidence="2">
    <location>
        <begin position="3530"/>
        <end position="3550"/>
    </location>
</feature>
<dbReference type="OrthoDB" id="445152at2759"/>
<feature type="compositionally biased region" description="Basic and acidic residues" evidence="2">
    <location>
        <begin position="1526"/>
        <end position="1537"/>
    </location>
</feature>
<dbReference type="InterPro" id="IPR039782">
    <property type="entry name" value="VPS13B"/>
</dbReference>
<dbReference type="EMBL" id="CVRI01000065">
    <property type="protein sequence ID" value="CRL05825.1"/>
    <property type="molecule type" value="Genomic_DNA"/>
</dbReference>
<gene>
    <name evidence="4" type="ORF">CLUMA_CG018852</name>
</gene>
<feature type="domain" description="Chorein N-terminal" evidence="3">
    <location>
        <begin position="5"/>
        <end position="216"/>
    </location>
</feature>
<feature type="region of interest" description="Disordered" evidence="2">
    <location>
        <begin position="1516"/>
        <end position="1537"/>
    </location>
</feature>
<name>A0A1J1J4M2_9DIPT</name>
<evidence type="ECO:0000256" key="1">
    <source>
        <dbReference type="ARBA" id="ARBA00022448"/>
    </source>
</evidence>
<protein>
    <submittedName>
        <fullName evidence="4">CLUMA_CG018852, isoform A</fullName>
    </submittedName>
</protein>
<dbReference type="Pfam" id="PF12624">
    <property type="entry name" value="VPS13_N"/>
    <property type="match status" value="1"/>
</dbReference>
<feature type="compositionally biased region" description="Low complexity" evidence="2">
    <location>
        <begin position="1516"/>
        <end position="1525"/>
    </location>
</feature>
<organism evidence="4 5">
    <name type="scientific">Clunio marinus</name>
    <dbReference type="NCBI Taxonomy" id="568069"/>
    <lineage>
        <taxon>Eukaryota</taxon>
        <taxon>Metazoa</taxon>
        <taxon>Ecdysozoa</taxon>
        <taxon>Arthropoda</taxon>
        <taxon>Hexapoda</taxon>
        <taxon>Insecta</taxon>
        <taxon>Pterygota</taxon>
        <taxon>Neoptera</taxon>
        <taxon>Endopterygota</taxon>
        <taxon>Diptera</taxon>
        <taxon>Nematocera</taxon>
        <taxon>Chironomoidea</taxon>
        <taxon>Chironomidae</taxon>
        <taxon>Clunio</taxon>
    </lineage>
</organism>
<accession>A0A1J1J4M2</accession>
<dbReference type="PANTHER" id="PTHR12517">
    <property type="entry name" value="VACUOLAR PROTEIN SORTING-ASSOCIATED PROTEIN 13B"/>
    <property type="match status" value="1"/>
</dbReference>
<feature type="compositionally biased region" description="Basic and acidic residues" evidence="2">
    <location>
        <begin position="3532"/>
        <end position="3546"/>
    </location>
</feature>
<evidence type="ECO:0000313" key="4">
    <source>
        <dbReference type="EMBL" id="CRL05825.1"/>
    </source>
</evidence>